<gene>
    <name evidence="2" type="ORF">SAM23877_0407</name>
</gene>
<dbReference type="KEGG" id="samb:SAM23877_0407"/>
<evidence type="ECO:0000313" key="2">
    <source>
        <dbReference type="EMBL" id="AKZ53456.1"/>
    </source>
</evidence>
<accession>A0A0K2AKL1</accession>
<organism evidence="2 3">
    <name type="scientific">Streptomyces ambofaciens (strain ATCC 23877 / 3486 / DSM 40053 / JCM 4204 / NBRC 12836 / NRRL B-2516)</name>
    <dbReference type="NCBI Taxonomy" id="278992"/>
    <lineage>
        <taxon>Bacteria</taxon>
        <taxon>Bacillati</taxon>
        <taxon>Actinomycetota</taxon>
        <taxon>Actinomycetes</taxon>
        <taxon>Kitasatosporales</taxon>
        <taxon>Streptomycetaceae</taxon>
        <taxon>Streptomyces</taxon>
    </lineage>
</organism>
<reference evidence="3" key="1">
    <citation type="journal article" date="2015" name="J. Biotechnol.">
        <title>Complete genome sequence of Streptomyces ambofaciens ATCC 23877, the spiramycin producer.</title>
        <authorList>
            <person name="Thibessard A."/>
            <person name="Haas D."/>
            <person name="Gerbaud C."/>
            <person name="Aigle B."/>
            <person name="Lautru S."/>
            <person name="Pernodet J.L."/>
            <person name="Leblond P."/>
        </authorList>
    </citation>
    <scope>NUCLEOTIDE SEQUENCE [LARGE SCALE GENOMIC DNA]</scope>
    <source>
        <strain evidence="3">ATCC 23877 / 3486 / DSM 40053 / JCM 4204 / NBRC 12836 / NRRL B-2516</strain>
    </source>
</reference>
<evidence type="ECO:0000256" key="1">
    <source>
        <dbReference type="SAM" id="MobiDB-lite"/>
    </source>
</evidence>
<dbReference type="EMBL" id="CP012382">
    <property type="protein sequence ID" value="AKZ53456.1"/>
    <property type="molecule type" value="Genomic_DNA"/>
</dbReference>
<evidence type="ECO:0000313" key="3">
    <source>
        <dbReference type="Proteomes" id="UP000061018"/>
    </source>
</evidence>
<dbReference type="Proteomes" id="UP000061018">
    <property type="component" value="Chromosome"/>
</dbReference>
<proteinExistence type="predicted"/>
<feature type="region of interest" description="Disordered" evidence="1">
    <location>
        <begin position="1"/>
        <end position="59"/>
    </location>
</feature>
<dbReference type="AlphaFoldDB" id="A0A0K2AKL1"/>
<protein>
    <submittedName>
        <fullName evidence="2">Uncharacterized protein</fullName>
    </submittedName>
</protein>
<name>A0A0K2AKL1_STRA7</name>
<sequence>MNAVYRPAAGGHRPSAADDPGLRQGNGNTDGNGNGDVRGVILGYSPGVPRPRAGCRPRP</sequence>